<keyword evidence="3" id="KW-0809">Transit peptide</keyword>
<dbReference type="InterPro" id="IPR001857">
    <property type="entry name" value="Ribosomal_bL19"/>
</dbReference>
<proteinExistence type="inferred from homology"/>
<dbReference type="GO" id="GO:0003735">
    <property type="term" value="F:structural constituent of ribosome"/>
    <property type="evidence" value="ECO:0007669"/>
    <property type="project" value="InterPro"/>
</dbReference>
<protein>
    <recommendedName>
        <fullName evidence="7">Large ribosomal subunit protein bL19m</fullName>
    </recommendedName>
    <alternativeName>
        <fullName evidence="8">39S ribosomal protein L19, mitochondrial</fullName>
    </alternativeName>
</protein>
<evidence type="ECO:0000313" key="11">
    <source>
        <dbReference type="Proteomes" id="UP001154329"/>
    </source>
</evidence>
<dbReference type="InterPro" id="IPR008991">
    <property type="entry name" value="Translation_prot_SH3-like_sf"/>
</dbReference>
<dbReference type="PANTHER" id="PTHR15680">
    <property type="entry name" value="RIBOSOMAL PROTEIN L19"/>
    <property type="match status" value="1"/>
</dbReference>
<reference evidence="10" key="1">
    <citation type="submission" date="2022-02" db="EMBL/GenBank/DDBJ databases">
        <authorList>
            <person name="King R."/>
        </authorList>
    </citation>
    <scope>NUCLEOTIDE SEQUENCE</scope>
</reference>
<dbReference type="PRINTS" id="PR00061">
    <property type="entry name" value="RIBOSOMALL19"/>
</dbReference>
<feature type="compositionally biased region" description="Basic and acidic residues" evidence="9">
    <location>
        <begin position="63"/>
        <end position="74"/>
    </location>
</feature>
<dbReference type="GO" id="GO:0005762">
    <property type="term" value="C:mitochondrial large ribosomal subunit"/>
    <property type="evidence" value="ECO:0007669"/>
    <property type="project" value="TreeGrafter"/>
</dbReference>
<evidence type="ECO:0000256" key="5">
    <source>
        <dbReference type="ARBA" id="ARBA00023128"/>
    </source>
</evidence>
<evidence type="ECO:0000256" key="1">
    <source>
        <dbReference type="ARBA" id="ARBA00004173"/>
    </source>
</evidence>
<dbReference type="Pfam" id="PF01245">
    <property type="entry name" value="Ribosomal_L19"/>
    <property type="match status" value="1"/>
</dbReference>
<dbReference type="PANTHER" id="PTHR15680:SF9">
    <property type="entry name" value="LARGE RIBOSOMAL SUBUNIT PROTEIN BL19M"/>
    <property type="match status" value="1"/>
</dbReference>
<evidence type="ECO:0000313" key="10">
    <source>
        <dbReference type="EMBL" id="CAH1714014.1"/>
    </source>
</evidence>
<evidence type="ECO:0000256" key="9">
    <source>
        <dbReference type="SAM" id="MobiDB-lite"/>
    </source>
</evidence>
<dbReference type="AlphaFoldDB" id="A0A9P0IT13"/>
<gene>
    <name evidence="10" type="ORF">APHIGO_LOCUS2613</name>
</gene>
<feature type="region of interest" description="Disordered" evidence="9">
    <location>
        <begin position="49"/>
        <end position="74"/>
    </location>
</feature>
<evidence type="ECO:0000256" key="4">
    <source>
        <dbReference type="ARBA" id="ARBA00022980"/>
    </source>
</evidence>
<comment type="subcellular location">
    <subcellularLocation>
        <location evidence="1">Mitochondrion</location>
    </subcellularLocation>
</comment>
<evidence type="ECO:0000256" key="3">
    <source>
        <dbReference type="ARBA" id="ARBA00022946"/>
    </source>
</evidence>
<evidence type="ECO:0000256" key="8">
    <source>
        <dbReference type="ARBA" id="ARBA00035359"/>
    </source>
</evidence>
<reference evidence="10" key="2">
    <citation type="submission" date="2022-10" db="EMBL/GenBank/DDBJ databases">
        <authorList>
            <consortium name="ENA_rothamsted_submissions"/>
            <consortium name="culmorum"/>
            <person name="King R."/>
        </authorList>
    </citation>
    <scope>NUCLEOTIDE SEQUENCE</scope>
</reference>
<dbReference type="Gene3D" id="2.30.30.790">
    <property type="match status" value="1"/>
</dbReference>
<dbReference type="GO" id="GO:0006412">
    <property type="term" value="P:translation"/>
    <property type="evidence" value="ECO:0007669"/>
    <property type="project" value="InterPro"/>
</dbReference>
<organism evidence="10 11">
    <name type="scientific">Aphis gossypii</name>
    <name type="common">Cotton aphid</name>
    <dbReference type="NCBI Taxonomy" id="80765"/>
    <lineage>
        <taxon>Eukaryota</taxon>
        <taxon>Metazoa</taxon>
        <taxon>Ecdysozoa</taxon>
        <taxon>Arthropoda</taxon>
        <taxon>Hexapoda</taxon>
        <taxon>Insecta</taxon>
        <taxon>Pterygota</taxon>
        <taxon>Neoptera</taxon>
        <taxon>Paraneoptera</taxon>
        <taxon>Hemiptera</taxon>
        <taxon>Sternorrhyncha</taxon>
        <taxon>Aphidomorpha</taxon>
        <taxon>Aphidoidea</taxon>
        <taxon>Aphididae</taxon>
        <taxon>Aphidini</taxon>
        <taxon>Aphis</taxon>
        <taxon>Aphis</taxon>
    </lineage>
</organism>
<keyword evidence="11" id="KW-1185">Reference proteome</keyword>
<name>A0A9P0IT13_APHGO</name>
<keyword evidence="6" id="KW-0687">Ribonucleoprotein</keyword>
<dbReference type="FunFam" id="2.30.30.790:FF:000002">
    <property type="entry name" value="39S ribosomal protein L19, mitochondrial"/>
    <property type="match status" value="1"/>
</dbReference>
<sequence length="322" mass="38230">MLLRNLNFHRFQCGFTPGSIQYFRIVFKHTSEINKYIFLVFRVSRSSSNVPLPDAQQSSDESVSDKQVKPERKSVVPSNSRFIYPEFLPDPKMEWRNSLREKLERMDMIQRRKHIDIPEFYVGSIMAVSSSNPHAPNKATRFVGICIQRLGCGLRANFTLRNVIKHIGTEMKYQLYDPTIQKIEVLRLEKRLDDELLYLRDAPNEYSTFDENMEAEYLPEGSPVPVNPLMVKLKPRPWRARWERKDMKGLADLGLEERFYERAKELATPWEKYDLMKQYRKTIPEEEQKEIFAEVYSELHEVEVMRKKMKRKKVFIKPTKNV</sequence>
<keyword evidence="4" id="KW-0689">Ribosomal protein</keyword>
<dbReference type="Proteomes" id="UP001154329">
    <property type="component" value="Chromosome 1"/>
</dbReference>
<dbReference type="EMBL" id="OU899034">
    <property type="protein sequence ID" value="CAH1714014.1"/>
    <property type="molecule type" value="Genomic_DNA"/>
</dbReference>
<keyword evidence="5" id="KW-0496">Mitochondrion</keyword>
<evidence type="ECO:0000256" key="2">
    <source>
        <dbReference type="ARBA" id="ARBA00005781"/>
    </source>
</evidence>
<evidence type="ECO:0000256" key="7">
    <source>
        <dbReference type="ARBA" id="ARBA00035288"/>
    </source>
</evidence>
<feature type="compositionally biased region" description="Polar residues" evidence="9">
    <location>
        <begin position="49"/>
        <end position="61"/>
    </location>
</feature>
<comment type="similarity">
    <text evidence="2">Belongs to the bacterial ribosomal protein bL19 family.</text>
</comment>
<evidence type="ECO:0000256" key="6">
    <source>
        <dbReference type="ARBA" id="ARBA00023274"/>
    </source>
</evidence>
<dbReference type="InterPro" id="IPR038657">
    <property type="entry name" value="Ribosomal_bL19_sf"/>
</dbReference>
<dbReference type="SUPFAM" id="SSF50104">
    <property type="entry name" value="Translation proteins SH3-like domain"/>
    <property type="match status" value="1"/>
</dbReference>
<accession>A0A9P0IT13</accession>